<name>A0A553NPM0_TIGCA</name>
<dbReference type="SUPFAM" id="SSF56784">
    <property type="entry name" value="HAD-like"/>
    <property type="match status" value="1"/>
</dbReference>
<feature type="binding site" evidence="6">
    <location>
        <position position="379"/>
    </location>
    <ligand>
        <name>Mg(2+)</name>
        <dbReference type="ChEBI" id="CHEBI:18420"/>
    </ligand>
</feature>
<comment type="cofactor">
    <cofactor evidence="6">
        <name>Mg(2+)</name>
        <dbReference type="ChEBI" id="CHEBI:18420"/>
    </cofactor>
    <text evidence="6">Binds 1 Mg(2+) ion per subunit.</text>
</comment>
<dbReference type="OrthoDB" id="409330at2759"/>
<comment type="similarity">
    <text evidence="1">Belongs to the 5'(3')-deoxyribonucleotidase family.</text>
</comment>
<dbReference type="InterPro" id="IPR008380">
    <property type="entry name" value="HAD-SF_hydro_IG_5-nucl"/>
</dbReference>
<accession>A0A553NPM0</accession>
<dbReference type="InterPro" id="IPR023214">
    <property type="entry name" value="HAD_sf"/>
</dbReference>
<dbReference type="EMBL" id="VCGU01000011">
    <property type="protein sequence ID" value="TRY67376.1"/>
    <property type="molecule type" value="Genomic_DNA"/>
</dbReference>
<dbReference type="Pfam" id="PF05761">
    <property type="entry name" value="5_nucleotid"/>
    <property type="match status" value="1"/>
</dbReference>
<dbReference type="Gene3D" id="3.40.50.1000">
    <property type="entry name" value="HAD superfamily/HAD-like"/>
    <property type="match status" value="1"/>
</dbReference>
<feature type="binding site" evidence="6">
    <location>
        <position position="94"/>
    </location>
    <ligand>
        <name>Mg(2+)</name>
        <dbReference type="ChEBI" id="CHEBI:18420"/>
    </ligand>
</feature>
<feature type="active site" description="Nucleophile" evidence="5">
    <location>
        <position position="94"/>
    </location>
</feature>
<dbReference type="NCBIfam" id="TIGR02244">
    <property type="entry name" value="HAD-IG-Ncltidse"/>
    <property type="match status" value="1"/>
</dbReference>
<evidence type="ECO:0000313" key="8">
    <source>
        <dbReference type="Proteomes" id="UP000318571"/>
    </source>
</evidence>
<dbReference type="PANTHER" id="PTHR12103:SF12">
    <property type="entry name" value="FI20020P1"/>
    <property type="match status" value="1"/>
</dbReference>
<organism evidence="7 8">
    <name type="scientific">Tigriopus californicus</name>
    <name type="common">Marine copepod</name>
    <dbReference type="NCBI Taxonomy" id="6832"/>
    <lineage>
        <taxon>Eukaryota</taxon>
        <taxon>Metazoa</taxon>
        <taxon>Ecdysozoa</taxon>
        <taxon>Arthropoda</taxon>
        <taxon>Crustacea</taxon>
        <taxon>Multicrustacea</taxon>
        <taxon>Hexanauplia</taxon>
        <taxon>Copepoda</taxon>
        <taxon>Harpacticoida</taxon>
        <taxon>Harpacticidae</taxon>
        <taxon>Tigriopus</taxon>
    </lineage>
</organism>
<dbReference type="PANTHER" id="PTHR12103">
    <property type="entry name" value="5'-NUCLEOTIDASE DOMAIN-CONTAINING"/>
    <property type="match status" value="1"/>
</dbReference>
<dbReference type="InterPro" id="IPR036412">
    <property type="entry name" value="HAD-like_sf"/>
</dbReference>
<keyword evidence="2 6" id="KW-0479">Metal-binding</keyword>
<comment type="caution">
    <text evidence="7">The sequence shown here is derived from an EMBL/GenBank/DDBJ whole genome shotgun (WGS) entry which is preliminary data.</text>
</comment>
<protein>
    <recommendedName>
        <fullName evidence="9">5'-nucleotidase domain-containing protein 3</fullName>
    </recommendedName>
</protein>
<dbReference type="AlphaFoldDB" id="A0A553NPM0"/>
<keyword evidence="4 6" id="KW-0460">Magnesium</keyword>
<evidence type="ECO:0000256" key="5">
    <source>
        <dbReference type="PIRSR" id="PIRSR017434-1"/>
    </source>
</evidence>
<gene>
    <name evidence="7" type="ORF">TCAL_12093</name>
</gene>
<dbReference type="OMA" id="LWARGNR"/>
<evidence type="ECO:0000256" key="1">
    <source>
        <dbReference type="ARBA" id="ARBA00009589"/>
    </source>
</evidence>
<dbReference type="GO" id="GO:0046872">
    <property type="term" value="F:metal ion binding"/>
    <property type="evidence" value="ECO:0007669"/>
    <property type="project" value="UniProtKB-KW"/>
</dbReference>
<dbReference type="InterPro" id="IPR016695">
    <property type="entry name" value="Pur_nucleotidase"/>
</dbReference>
<evidence type="ECO:0000256" key="4">
    <source>
        <dbReference type="ARBA" id="ARBA00022842"/>
    </source>
</evidence>
<evidence type="ECO:0000313" key="7">
    <source>
        <dbReference type="EMBL" id="TRY67376.1"/>
    </source>
</evidence>
<evidence type="ECO:0000256" key="2">
    <source>
        <dbReference type="ARBA" id="ARBA00022723"/>
    </source>
</evidence>
<dbReference type="Proteomes" id="UP000318571">
    <property type="component" value="Chromosome 4"/>
</dbReference>
<evidence type="ECO:0000256" key="6">
    <source>
        <dbReference type="PIRSR" id="PIRSR017434-2"/>
    </source>
</evidence>
<reference evidence="7 8" key="1">
    <citation type="journal article" date="2018" name="Nat. Ecol. Evol.">
        <title>Genomic signatures of mitonuclear coevolution across populations of Tigriopus californicus.</title>
        <authorList>
            <person name="Barreto F.S."/>
            <person name="Watson E.T."/>
            <person name="Lima T.G."/>
            <person name="Willett C.S."/>
            <person name="Edmands S."/>
            <person name="Li W."/>
            <person name="Burton R.S."/>
        </authorList>
    </citation>
    <scope>NUCLEOTIDE SEQUENCE [LARGE SCALE GENOMIC DNA]</scope>
    <source>
        <strain evidence="7 8">San Diego</strain>
    </source>
</reference>
<evidence type="ECO:0008006" key="9">
    <source>
        <dbReference type="Google" id="ProtNLM"/>
    </source>
</evidence>
<dbReference type="GO" id="GO:0008253">
    <property type="term" value="F:5'-nucleotidase activity"/>
    <property type="evidence" value="ECO:0007669"/>
    <property type="project" value="TreeGrafter"/>
</dbReference>
<sequence>MWRPSGSILARARVTCPSAHAWVGPGARVGRTQSARSYLPSSFWWVSNESALDQQYKDAKAWLEFKKLPPDVNPNAVFANSQLDLKEIDVYGFDYDYTLASYRTTVENYIHDEAKKALVETFKYPEVIGDLQYEPSASIRGLHYDIEKGLLLKIDSINQIQFGTVYRGREKLENEEVLQIYKRRRLPQDYVDAHLKPGQARKMVQLVDIFAKPMICLLSSVIQWFLDNKVKFVPESVFVDVTDSINIAHPKFHLNVSKDPERFLEIDPHLKPWLTSLRDSNKETFLITNSPFTLVNAGLIYMFGEDWRQFFDVIIVNAKKPSFFTHRLRHFRRFFPEEKILSWKQVSRLERGRIYSRGNINELQDLTGWEGDRVLYFGDHPYADLADLSLNHGWRTGAIIKEIEEEVSVMNLEQYKWGMNWATVLQILIDENQDRASSDDRKIIQDWQAELEDIRQELKCLSNPSFGSIFRTHQNSTYFSRRLFRFADIYTSKITNLKNYSPTHAFYPRRGALPHEFRTWFM</sequence>
<feature type="binding site" evidence="6">
    <location>
        <position position="96"/>
    </location>
    <ligand>
        <name>GMP</name>
        <dbReference type="ChEBI" id="CHEBI:58115"/>
    </ligand>
</feature>
<evidence type="ECO:0000256" key="3">
    <source>
        <dbReference type="ARBA" id="ARBA00022801"/>
    </source>
</evidence>
<dbReference type="PIRSF" id="PIRSF017434">
    <property type="entry name" value="Purine_5'-nucleotidase"/>
    <property type="match status" value="1"/>
</dbReference>
<keyword evidence="8" id="KW-1185">Reference proteome</keyword>
<proteinExistence type="inferred from homology"/>
<feature type="active site" description="Proton donor" evidence="5">
    <location>
        <position position="96"/>
    </location>
</feature>
<keyword evidence="3" id="KW-0378">Hydrolase</keyword>